<evidence type="ECO:0000313" key="2">
    <source>
        <dbReference type="Proteomes" id="UP001056120"/>
    </source>
</evidence>
<dbReference type="Proteomes" id="UP001056120">
    <property type="component" value="Linkage Group LG20"/>
</dbReference>
<keyword evidence="2" id="KW-1185">Reference proteome</keyword>
<accession>A0ACB9D9R6</accession>
<organism evidence="1 2">
    <name type="scientific">Smallanthus sonchifolius</name>
    <dbReference type="NCBI Taxonomy" id="185202"/>
    <lineage>
        <taxon>Eukaryota</taxon>
        <taxon>Viridiplantae</taxon>
        <taxon>Streptophyta</taxon>
        <taxon>Embryophyta</taxon>
        <taxon>Tracheophyta</taxon>
        <taxon>Spermatophyta</taxon>
        <taxon>Magnoliopsida</taxon>
        <taxon>eudicotyledons</taxon>
        <taxon>Gunneridae</taxon>
        <taxon>Pentapetalae</taxon>
        <taxon>asterids</taxon>
        <taxon>campanulids</taxon>
        <taxon>Asterales</taxon>
        <taxon>Asteraceae</taxon>
        <taxon>Asteroideae</taxon>
        <taxon>Heliantheae alliance</taxon>
        <taxon>Millerieae</taxon>
        <taxon>Smallanthus</taxon>
    </lineage>
</organism>
<dbReference type="EMBL" id="CM042037">
    <property type="protein sequence ID" value="KAI3743359.1"/>
    <property type="molecule type" value="Genomic_DNA"/>
</dbReference>
<reference evidence="1 2" key="2">
    <citation type="journal article" date="2022" name="Mol. Ecol. Resour.">
        <title>The genomes of chicory, endive, great burdock and yacon provide insights into Asteraceae paleo-polyploidization history and plant inulin production.</title>
        <authorList>
            <person name="Fan W."/>
            <person name="Wang S."/>
            <person name="Wang H."/>
            <person name="Wang A."/>
            <person name="Jiang F."/>
            <person name="Liu H."/>
            <person name="Zhao H."/>
            <person name="Xu D."/>
            <person name="Zhang Y."/>
        </authorList>
    </citation>
    <scope>NUCLEOTIDE SEQUENCE [LARGE SCALE GENOMIC DNA]</scope>
    <source>
        <strain evidence="2">cv. Yunnan</strain>
        <tissue evidence="1">Leaves</tissue>
    </source>
</reference>
<evidence type="ECO:0000313" key="1">
    <source>
        <dbReference type="EMBL" id="KAI3743359.1"/>
    </source>
</evidence>
<protein>
    <submittedName>
        <fullName evidence="1">Uncharacterized protein</fullName>
    </submittedName>
</protein>
<sequence length="409" mass="45392">MAAVRKLIVEVVDARNLVPKDGHGTSSPYVIIDFYGQRRKTRVVARDLNLVWNEVLEFNVGKPSDVFGDMLEVDVNHDRNLGPTTRNNFLGRVRLNSRQFVKKGEEALIYYPLEKKHLFSWVQGEIGLKIYFSDEVAPAQANPPAVEEVKTEAKSEGDAAPVVDSGTRPDKEKPNEELPPVPEAEVATTDASDHDIEDADDGGVDPVEPGTPVKQERLGHDQLRTSRSMPDIKIGGDIPIGPQPIPQVSSISSFLTDVSDRFPIERSSFDLVEKMHYLFVRVVKARSLPTPGKPVTKIVVSGCQVISKPARKTMYFEWDQTFAFQRDTQDSAAILEISVWDPLISSSMSDVAGHNFLGGICFDTTEILMRDPPDSPLAPQWYRLEGGRAHKGDLMLATWIGTQADESFP</sequence>
<name>A0ACB9D9R6_9ASTR</name>
<proteinExistence type="predicted"/>
<comment type="caution">
    <text evidence="1">The sequence shown here is derived from an EMBL/GenBank/DDBJ whole genome shotgun (WGS) entry which is preliminary data.</text>
</comment>
<gene>
    <name evidence="1" type="ORF">L1987_61066</name>
</gene>
<reference evidence="2" key="1">
    <citation type="journal article" date="2022" name="Mol. Ecol. Resour.">
        <title>The genomes of chicory, endive, great burdock and yacon provide insights into Asteraceae palaeo-polyploidization history and plant inulin production.</title>
        <authorList>
            <person name="Fan W."/>
            <person name="Wang S."/>
            <person name="Wang H."/>
            <person name="Wang A."/>
            <person name="Jiang F."/>
            <person name="Liu H."/>
            <person name="Zhao H."/>
            <person name="Xu D."/>
            <person name="Zhang Y."/>
        </authorList>
    </citation>
    <scope>NUCLEOTIDE SEQUENCE [LARGE SCALE GENOMIC DNA]</scope>
    <source>
        <strain evidence="2">cv. Yunnan</strain>
    </source>
</reference>